<accession>A0ACC0XUT8</accession>
<organism evidence="1 2">
    <name type="scientific">Pistacia integerrima</name>
    <dbReference type="NCBI Taxonomy" id="434235"/>
    <lineage>
        <taxon>Eukaryota</taxon>
        <taxon>Viridiplantae</taxon>
        <taxon>Streptophyta</taxon>
        <taxon>Embryophyta</taxon>
        <taxon>Tracheophyta</taxon>
        <taxon>Spermatophyta</taxon>
        <taxon>Magnoliopsida</taxon>
        <taxon>eudicotyledons</taxon>
        <taxon>Gunneridae</taxon>
        <taxon>Pentapetalae</taxon>
        <taxon>rosids</taxon>
        <taxon>malvids</taxon>
        <taxon>Sapindales</taxon>
        <taxon>Anacardiaceae</taxon>
        <taxon>Pistacia</taxon>
    </lineage>
</organism>
<dbReference type="Proteomes" id="UP001163603">
    <property type="component" value="Chromosome 10"/>
</dbReference>
<reference evidence="2" key="1">
    <citation type="journal article" date="2023" name="G3 (Bethesda)">
        <title>Genome assembly and association tests identify interacting loci associated with vigor, precocity, and sex in interspecific pistachio rootstocks.</title>
        <authorList>
            <person name="Palmer W."/>
            <person name="Jacygrad E."/>
            <person name="Sagayaradj S."/>
            <person name="Cavanaugh K."/>
            <person name="Han R."/>
            <person name="Bertier L."/>
            <person name="Beede B."/>
            <person name="Kafkas S."/>
            <person name="Golino D."/>
            <person name="Preece J."/>
            <person name="Michelmore R."/>
        </authorList>
    </citation>
    <scope>NUCLEOTIDE SEQUENCE [LARGE SCALE GENOMIC DNA]</scope>
</reference>
<proteinExistence type="predicted"/>
<evidence type="ECO:0000313" key="2">
    <source>
        <dbReference type="Proteomes" id="UP001163603"/>
    </source>
</evidence>
<keyword evidence="2" id="KW-1185">Reference proteome</keyword>
<comment type="caution">
    <text evidence="1">The sequence shown here is derived from an EMBL/GenBank/DDBJ whole genome shotgun (WGS) entry which is preliminary data.</text>
</comment>
<name>A0ACC0XUT8_9ROSI</name>
<sequence>MLFLLVKDVMSVVLEALVLVSLLVKFRASIGRSHGQTNTADMLEEAVEYVKFLQKQIQELTEHQRNCKCIEKD</sequence>
<evidence type="ECO:0000313" key="1">
    <source>
        <dbReference type="EMBL" id="KAJ0025017.1"/>
    </source>
</evidence>
<protein>
    <submittedName>
        <fullName evidence="1">Uncharacterized protein</fullName>
    </submittedName>
</protein>
<gene>
    <name evidence="1" type="ORF">Pint_07436</name>
</gene>
<dbReference type="EMBL" id="CM047745">
    <property type="protein sequence ID" value="KAJ0025017.1"/>
    <property type="molecule type" value="Genomic_DNA"/>
</dbReference>